<evidence type="ECO:0000313" key="2">
    <source>
        <dbReference type="EMBL" id="ALW86476.1"/>
    </source>
</evidence>
<proteinExistence type="predicted"/>
<feature type="compositionally biased region" description="Polar residues" evidence="1">
    <location>
        <begin position="167"/>
        <end position="176"/>
    </location>
</feature>
<dbReference type="STRING" id="1411621.AUC43_16105"/>
<reference evidence="2 3" key="1">
    <citation type="submission" date="2015-12" db="EMBL/GenBank/DDBJ databases">
        <authorList>
            <person name="Shamseldin A."/>
            <person name="Moawad H."/>
            <person name="Abd El-Rahim W.M."/>
            <person name="Sadowsky M.J."/>
        </authorList>
    </citation>
    <scope>NUCLEOTIDE SEQUENCE [LARGE SCALE GENOMIC DNA]</scope>
    <source>
        <strain evidence="2 3">DG5B</strain>
    </source>
</reference>
<feature type="compositionally biased region" description="Low complexity" evidence="1">
    <location>
        <begin position="30"/>
        <end position="43"/>
    </location>
</feature>
<feature type="region of interest" description="Disordered" evidence="1">
    <location>
        <begin position="130"/>
        <end position="176"/>
    </location>
</feature>
<organism evidence="2 3">
    <name type="scientific">Hymenobacter sedentarius</name>
    <dbReference type="NCBI Taxonomy" id="1411621"/>
    <lineage>
        <taxon>Bacteria</taxon>
        <taxon>Pseudomonadati</taxon>
        <taxon>Bacteroidota</taxon>
        <taxon>Cytophagia</taxon>
        <taxon>Cytophagales</taxon>
        <taxon>Hymenobacteraceae</taxon>
        <taxon>Hymenobacter</taxon>
    </lineage>
</organism>
<evidence type="ECO:0000313" key="3">
    <source>
        <dbReference type="Proteomes" id="UP000059542"/>
    </source>
</evidence>
<dbReference type="EMBL" id="CP013909">
    <property type="protein sequence ID" value="ALW86476.1"/>
    <property type="molecule type" value="Genomic_DNA"/>
</dbReference>
<protein>
    <submittedName>
        <fullName evidence="2">Uncharacterized protein</fullName>
    </submittedName>
</protein>
<dbReference type="AlphaFoldDB" id="A0A0U4AE85"/>
<accession>A0A0U4AE85</accession>
<sequence length="242" mass="25966">MLLELASLVACSDDQPRSANSEMRVDQPETAATSGAGASPTAPQTASDNAAAEPPGPLSGQGRRYRVAVGTAYFFDAPQQSTPNGKYLRRGDVFYGEGEWNGFVKTGFIGPDGTKNTGWLKAQELTRLAESTAPAKAARTSSARPSATVAQPNRTPMPTPATAPVQRASSNTTSGQRAVVQVDRAYFYNSPDLATPRRAFCQRGDKVHLGESRGAAVYVTFTNWEKVTTTGWMRKDALRFNQ</sequence>
<dbReference type="Proteomes" id="UP000059542">
    <property type="component" value="Chromosome"/>
</dbReference>
<dbReference type="KEGG" id="hyg:AUC43_16105"/>
<keyword evidence="3" id="KW-1185">Reference proteome</keyword>
<gene>
    <name evidence="2" type="ORF">AUC43_16105</name>
</gene>
<evidence type="ECO:0000256" key="1">
    <source>
        <dbReference type="SAM" id="MobiDB-lite"/>
    </source>
</evidence>
<feature type="compositionally biased region" description="Low complexity" evidence="1">
    <location>
        <begin position="131"/>
        <end position="150"/>
    </location>
</feature>
<name>A0A0U4AE85_9BACT</name>
<feature type="region of interest" description="Disordered" evidence="1">
    <location>
        <begin position="13"/>
        <end position="62"/>
    </location>
</feature>